<protein>
    <recommendedName>
        <fullName evidence="5">Helicase C-terminal domain-containing protein</fullName>
    </recommendedName>
</protein>
<feature type="compositionally biased region" description="Basic and acidic residues" evidence="4">
    <location>
        <begin position="9"/>
        <end position="22"/>
    </location>
</feature>
<dbReference type="GO" id="GO:0008094">
    <property type="term" value="F:ATP-dependent activity, acting on DNA"/>
    <property type="evidence" value="ECO:0007669"/>
    <property type="project" value="TreeGrafter"/>
</dbReference>
<dbReference type="InterPro" id="IPR027417">
    <property type="entry name" value="P-loop_NTPase"/>
</dbReference>
<evidence type="ECO:0000256" key="1">
    <source>
        <dbReference type="ARBA" id="ARBA00022741"/>
    </source>
</evidence>
<evidence type="ECO:0000256" key="4">
    <source>
        <dbReference type="SAM" id="MobiDB-lite"/>
    </source>
</evidence>
<dbReference type="AlphaFoldDB" id="A0AAE8N963"/>
<dbReference type="EMBL" id="ONZQ02000020">
    <property type="protein sequence ID" value="SPO07345.1"/>
    <property type="molecule type" value="Genomic_DNA"/>
</dbReference>
<dbReference type="GO" id="GO:0016787">
    <property type="term" value="F:hydrolase activity"/>
    <property type="evidence" value="ECO:0007669"/>
    <property type="project" value="UniProtKB-KW"/>
</dbReference>
<dbReference type="SUPFAM" id="SSF52540">
    <property type="entry name" value="P-loop containing nucleoside triphosphate hydrolases"/>
    <property type="match status" value="1"/>
</dbReference>
<keyword evidence="3" id="KW-0067">ATP-binding</keyword>
<evidence type="ECO:0000256" key="2">
    <source>
        <dbReference type="ARBA" id="ARBA00022801"/>
    </source>
</evidence>
<feature type="region of interest" description="Disordered" evidence="4">
    <location>
        <begin position="367"/>
        <end position="387"/>
    </location>
</feature>
<dbReference type="InterPro" id="IPR001650">
    <property type="entry name" value="Helicase_C-like"/>
</dbReference>
<evidence type="ECO:0000313" key="6">
    <source>
        <dbReference type="EMBL" id="SPO07345.1"/>
    </source>
</evidence>
<reference evidence="6" key="1">
    <citation type="submission" date="2018-03" db="EMBL/GenBank/DDBJ databases">
        <authorList>
            <person name="Guldener U."/>
        </authorList>
    </citation>
    <scope>NUCLEOTIDE SEQUENCE</scope>
</reference>
<dbReference type="SMART" id="SM00490">
    <property type="entry name" value="HELICc"/>
    <property type="match status" value="1"/>
</dbReference>
<dbReference type="PROSITE" id="PS51194">
    <property type="entry name" value="HELICASE_CTER"/>
    <property type="match status" value="1"/>
</dbReference>
<feature type="region of interest" description="Disordered" evidence="4">
    <location>
        <begin position="217"/>
        <end position="241"/>
    </location>
</feature>
<evidence type="ECO:0000313" key="7">
    <source>
        <dbReference type="Proteomes" id="UP001187682"/>
    </source>
</evidence>
<dbReference type="InterPro" id="IPR000330">
    <property type="entry name" value="SNF2_N"/>
</dbReference>
<dbReference type="GO" id="GO:0005524">
    <property type="term" value="F:ATP binding"/>
    <property type="evidence" value="ECO:0007669"/>
    <property type="project" value="UniProtKB-KW"/>
</dbReference>
<comment type="caution">
    <text evidence="6">The sequence shown here is derived from an EMBL/GenBank/DDBJ whole genome shotgun (WGS) entry which is preliminary data.</text>
</comment>
<dbReference type="GO" id="GO:0005634">
    <property type="term" value="C:nucleus"/>
    <property type="evidence" value="ECO:0007669"/>
    <property type="project" value="TreeGrafter"/>
</dbReference>
<dbReference type="InterPro" id="IPR038718">
    <property type="entry name" value="SNF2-like_sf"/>
</dbReference>
<dbReference type="Pfam" id="PF00271">
    <property type="entry name" value="Helicase_C"/>
    <property type="match status" value="1"/>
</dbReference>
<keyword evidence="7" id="KW-1185">Reference proteome</keyword>
<dbReference type="Proteomes" id="UP001187682">
    <property type="component" value="Unassembled WGS sequence"/>
</dbReference>
<dbReference type="GO" id="GO:0006281">
    <property type="term" value="P:DNA repair"/>
    <property type="evidence" value="ECO:0007669"/>
    <property type="project" value="TreeGrafter"/>
</dbReference>
<proteinExistence type="predicted"/>
<dbReference type="Gene3D" id="3.40.50.10810">
    <property type="entry name" value="Tandem AAA-ATPase domain"/>
    <property type="match status" value="1"/>
</dbReference>
<name>A0AAE8N963_9PEZI</name>
<evidence type="ECO:0000256" key="3">
    <source>
        <dbReference type="ARBA" id="ARBA00022840"/>
    </source>
</evidence>
<dbReference type="Pfam" id="PF00176">
    <property type="entry name" value="SNF2-rel_dom"/>
    <property type="match status" value="1"/>
</dbReference>
<organism evidence="6 7">
    <name type="scientific">Cephalotrichum gorgonifer</name>
    <dbReference type="NCBI Taxonomy" id="2041049"/>
    <lineage>
        <taxon>Eukaryota</taxon>
        <taxon>Fungi</taxon>
        <taxon>Dikarya</taxon>
        <taxon>Ascomycota</taxon>
        <taxon>Pezizomycotina</taxon>
        <taxon>Sordariomycetes</taxon>
        <taxon>Hypocreomycetidae</taxon>
        <taxon>Microascales</taxon>
        <taxon>Microascaceae</taxon>
        <taxon>Cephalotrichum</taxon>
    </lineage>
</organism>
<evidence type="ECO:0000259" key="5">
    <source>
        <dbReference type="PROSITE" id="PS51194"/>
    </source>
</evidence>
<keyword evidence="1" id="KW-0547">Nucleotide-binding</keyword>
<accession>A0AAE8N963</accession>
<feature type="region of interest" description="Disordered" evidence="4">
    <location>
        <begin position="1"/>
        <end position="66"/>
    </location>
</feature>
<feature type="domain" description="Helicase C-terminal" evidence="5">
    <location>
        <begin position="441"/>
        <end position="600"/>
    </location>
</feature>
<dbReference type="InterPro" id="IPR049730">
    <property type="entry name" value="SNF2/RAD54-like_C"/>
</dbReference>
<dbReference type="PANTHER" id="PTHR45626">
    <property type="entry name" value="TRANSCRIPTION TERMINATION FACTOR 2-RELATED"/>
    <property type="match status" value="1"/>
</dbReference>
<sequence length="624" mass="68827">MAPRRKRRPAVDDALANKEPKLTKTRKPLSSLADIEVISVPSRTPSPPPVEVPHTSSGGPVLADDPLSGSDPVVHDICFGLVELEVTDVYKKWDPPPESAPVRISFVDNALFLHYEDGGGSAGILMSEPLSRLARECSVTLAATLGPPVSNPPKSTISNVFHPRPVRIVIYGHFEEKDTVASILDAGGLFLQPPDEGEYDLKTTYLNPMYLLRPGDSMPTIGTSSAAPGRGGKAASQDEAELSESQRLRALRVFDEASGPGGVLPLQNSLHDFGSLLAFVGVPPFTTRDQFKFWIAKPILSNRKHSLRTLKTLVRATCLRRTKALPALATALRLPRKTEHVVSVALSPNEREIYEFFKRRSYLLAAQPQKSQPRRRKRKGEDSVVDASKSSKTAGNIIVLISVLRLVCDHGAELLPHAAREAWHNRETQAVNWAMLQTAARIAQSCLVCDRQVHHDGESVIFSHWTGMLDLILEALSPHLRSLGVTSGRIDGSSTLQQRRDVLDTFNSESSCVVMLATIGAVGEGVDLSIASEVHLVEPHWNPMAEAQAVDRVHRIGQSREVKVTRYCVSDSVEEYIQWIQGKKLRLIAESLSSSEHEHGRDKKKDQDEDPVDVRWKRLLDFLQ</sequence>
<dbReference type="PANTHER" id="PTHR45626:SF22">
    <property type="entry name" value="DNA REPAIR PROTEIN RAD5"/>
    <property type="match status" value="1"/>
</dbReference>
<dbReference type="Gene3D" id="3.40.50.300">
    <property type="entry name" value="P-loop containing nucleotide triphosphate hydrolases"/>
    <property type="match status" value="1"/>
</dbReference>
<dbReference type="CDD" id="cd18793">
    <property type="entry name" value="SF2_C_SNF"/>
    <property type="match status" value="1"/>
</dbReference>
<gene>
    <name evidence="6" type="ORF">DNG_10039</name>
</gene>
<dbReference type="InterPro" id="IPR050628">
    <property type="entry name" value="SNF2_RAD54_helicase_TF"/>
</dbReference>
<keyword evidence="2" id="KW-0378">Hydrolase</keyword>